<sequence length="602" mass="66124">MSDVTEIKPFPPTFQICFDLSVLVSLLSLCGLMVWTVLAAPRTSYDAPYVIVGVTFLATIYTSVVKGRVQHGLMRSLEKDLRARISYSELEQLPEPSTTPTFWEKLKEKPPRQEMLNTRWRGILVIDSLKEKIFYNKNIFFIYLPCALMTTAIVTVFTPHSGSQNMDYQPLVPGPRYSHNFTSNSAECAGQGEGNVSGAYRWPLGNDTAFFARYQGDCPPVRITSHVSNINSESPDKYAYVDAGVAVDRSALGASAQLYRGPEFQKLDQKHGQFLRSTTQCVPVMASNPVTCTKGGGKLRVGDNPKSLYFVSDSPTYGPKPITRPVEFAARSFNESSGMVNYLWRDRRNNTIGQGIMVWSAYNDPKGKTLFAKDLARTINDPNRTAGSGGSETYVVTCEINPLKSFEYRWVTLDLPASQTANLTGIAYSRRLSGGETCVPEKQTVGNVHYVAATTSMYNMVMENYGLDGYFSTVHRVAGEDRRPPYAFSNSENGLEDALGVIAALGVANMHLDDPVVANSVGSKGKAIAVIEINQLGGNRLLLFALVPPVVAFFILSVLFAKSFTADWQPGGGFACGRRPELYAAESVGELITPKRLTADPQ</sequence>
<proteinExistence type="predicted"/>
<name>A0A0E0RYK3_GIBZE</name>
<reference evidence="3" key="5">
    <citation type="submission" date="2017-01" db="UniProtKB">
        <authorList>
            <consortium name="EnsemblFungi"/>
        </authorList>
    </citation>
    <scope>IDENTIFICATION</scope>
    <source>
        <strain evidence="3">PH-1 / ATCC MYA-4620 / FGSC 9075 / NRRL 31084</strain>
    </source>
</reference>
<reference evidence="3 4" key="1">
    <citation type="journal article" date="2007" name="Science">
        <title>The Fusarium graminearum genome reveals a link between localized polymorphism and pathogen specialization.</title>
        <authorList>
            <person name="Cuomo C.A."/>
            <person name="Gueldener U."/>
            <person name="Xu J.-R."/>
            <person name="Trail F."/>
            <person name="Turgeon B.G."/>
            <person name="Di Pietro A."/>
            <person name="Walton J.D."/>
            <person name="Ma L.-J."/>
            <person name="Baker S.E."/>
            <person name="Rep M."/>
            <person name="Adam G."/>
            <person name="Antoniw J."/>
            <person name="Baldwin T."/>
            <person name="Calvo S.E."/>
            <person name="Chang Y.-L."/>
            <person name="DeCaprio D."/>
            <person name="Gale L.R."/>
            <person name="Gnerre S."/>
            <person name="Goswami R.S."/>
            <person name="Hammond-Kosack K."/>
            <person name="Harris L.J."/>
            <person name="Hilburn K."/>
            <person name="Kennell J.C."/>
            <person name="Kroken S."/>
            <person name="Magnuson J.K."/>
            <person name="Mannhaupt G."/>
            <person name="Mauceli E.W."/>
            <person name="Mewes H.-W."/>
            <person name="Mitterbauer R."/>
            <person name="Muehlbauer G."/>
            <person name="Muensterkoetter M."/>
            <person name="Nelson D."/>
            <person name="O'Donnell K."/>
            <person name="Ouellet T."/>
            <person name="Qi W."/>
            <person name="Quesneville H."/>
            <person name="Roncero M.I.G."/>
            <person name="Seong K.-Y."/>
            <person name="Tetko I.V."/>
            <person name="Urban M."/>
            <person name="Waalwijk C."/>
            <person name="Ward T.J."/>
            <person name="Yao J."/>
            <person name="Birren B.W."/>
            <person name="Kistler H.C."/>
        </authorList>
    </citation>
    <scope>NUCLEOTIDE SEQUENCE [LARGE SCALE GENOMIC DNA]</scope>
    <source>
        <strain evidence="4">ATCC MYA-4620 / CBS 123657 / FGSC 9075 / NRRL 31084 / PH-1</strain>
        <strain evidence="3">PH-1 / ATCC MYA-4620 / FGSC 9075 / NRRL 31084</strain>
    </source>
</reference>
<accession>A0A0E0RYK3</accession>
<dbReference type="Proteomes" id="UP000070720">
    <property type="component" value="Chromosome 2"/>
</dbReference>
<evidence type="ECO:0000256" key="1">
    <source>
        <dbReference type="SAM" id="Phobius"/>
    </source>
</evidence>
<protein>
    <submittedName>
        <fullName evidence="2">Chromosome 2, complete genome</fullName>
    </submittedName>
</protein>
<keyword evidence="1" id="KW-0472">Membrane</keyword>
<dbReference type="VEuPathDB" id="FungiDB:FGRAMPH1_01G09051"/>
<reference evidence="2 4" key="4">
    <citation type="journal article" date="2015" name="BMC Genomics">
        <title>The completed genome sequence of the pathogenic ascomycete fungus Fusarium graminearum.</title>
        <authorList>
            <person name="King R."/>
            <person name="Urban M."/>
            <person name="Hammond-Kosack M.C."/>
            <person name="Hassani-Pak K."/>
            <person name="Hammond-Kosack K.E."/>
        </authorList>
    </citation>
    <scope>NUCLEOTIDE SEQUENCE [LARGE SCALE GENOMIC DNA]</scope>
    <source>
        <strain evidence="4">ATCC MYA-4620 / CBS 123657 / FGSC 9075 / NRRL 31084 / PH-1</strain>
        <strain evidence="2">PH-1</strain>
    </source>
</reference>
<dbReference type="AlphaFoldDB" id="A0A0E0RYK3"/>
<dbReference type="EMBL" id="HG970333">
    <property type="protein sequence ID" value="CEF76328.1"/>
    <property type="molecule type" value="Genomic_DNA"/>
</dbReference>
<keyword evidence="1" id="KW-1133">Transmembrane helix</keyword>
<feature type="transmembrane region" description="Helical" evidence="1">
    <location>
        <begin position="139"/>
        <end position="157"/>
    </location>
</feature>
<gene>
    <name evidence="3" type="primary">FG08073.1</name>
    <name evidence="2" type="ORF">FGRAMPH1_01T09051</name>
</gene>
<reference evidence="3 4" key="2">
    <citation type="journal article" date="2010" name="Nature">
        <title>Comparative genomics reveals mobile pathogenicity chromosomes in Fusarium.</title>
        <authorList>
            <person name="Ma L.J."/>
            <person name="van der Does H.C."/>
            <person name="Borkovich K.A."/>
            <person name="Coleman J.J."/>
            <person name="Daboussi M.J."/>
            <person name="Di Pietro A."/>
            <person name="Dufresne M."/>
            <person name="Freitag M."/>
            <person name="Grabherr M."/>
            <person name="Henrissat B."/>
            <person name="Houterman P.M."/>
            <person name="Kang S."/>
            <person name="Shim W.B."/>
            <person name="Woloshuk C."/>
            <person name="Xie X."/>
            <person name="Xu J.R."/>
            <person name="Antoniw J."/>
            <person name="Baker S.E."/>
            <person name="Bluhm B.H."/>
            <person name="Breakspear A."/>
            <person name="Brown D.W."/>
            <person name="Butchko R.A."/>
            <person name="Chapman S."/>
            <person name="Coulson R."/>
            <person name="Coutinho P.M."/>
            <person name="Danchin E.G."/>
            <person name="Diener A."/>
            <person name="Gale L.R."/>
            <person name="Gardiner D.M."/>
            <person name="Goff S."/>
            <person name="Hammond-Kosack K.E."/>
            <person name="Hilburn K."/>
            <person name="Hua-Van A."/>
            <person name="Jonkers W."/>
            <person name="Kazan K."/>
            <person name="Kodira C.D."/>
            <person name="Koehrsen M."/>
            <person name="Kumar L."/>
            <person name="Lee Y.H."/>
            <person name="Li L."/>
            <person name="Manners J.M."/>
            <person name="Miranda-Saavedra D."/>
            <person name="Mukherjee M."/>
            <person name="Park G."/>
            <person name="Park J."/>
            <person name="Park S.Y."/>
            <person name="Proctor R.H."/>
            <person name="Regev A."/>
            <person name="Ruiz-Roldan M.C."/>
            <person name="Sain D."/>
            <person name="Sakthikumar S."/>
            <person name="Sykes S."/>
            <person name="Schwartz D.C."/>
            <person name="Turgeon B.G."/>
            <person name="Wapinski I."/>
            <person name="Yoder O."/>
            <person name="Young S."/>
            <person name="Zeng Q."/>
            <person name="Zhou S."/>
            <person name="Galagan J."/>
            <person name="Cuomo C.A."/>
            <person name="Kistler H.C."/>
            <person name="Rep M."/>
        </authorList>
    </citation>
    <scope>GENOME REANNOTATION</scope>
    <source>
        <strain evidence="4">ATCC MYA-4620 / CBS 123657 / FGSC 9075 / NRRL 31084 / PH-1</strain>
        <strain evidence="3">PH-1 / ATCC MYA-4620 / FGSC 9075 / NRRL 31084</strain>
    </source>
</reference>
<dbReference type="InParanoid" id="A0A0E0RYK3"/>
<reference key="3">
    <citation type="submission" date="2014-02" db="EMBL/GenBank/DDBJ databases">
        <title>A revised Fusarium graminearum genomic reference sequence using whole shotgun re-sequencing.</title>
        <authorList>
            <person name="King R."/>
            <person name="Urban M."/>
            <person name="Hassani-Pak K."/>
            <person name="Hammond-Kosack K."/>
        </authorList>
    </citation>
    <scope>NUCLEOTIDE SEQUENCE</scope>
    <source>
        <strain>PH-1</strain>
    </source>
</reference>
<feature type="transmembrane region" description="Helical" evidence="1">
    <location>
        <begin position="47"/>
        <end position="65"/>
    </location>
</feature>
<feature type="transmembrane region" description="Helical" evidence="1">
    <location>
        <begin position="541"/>
        <end position="561"/>
    </location>
</feature>
<evidence type="ECO:0000313" key="3">
    <source>
        <dbReference type="EnsemblFungi" id="CEF76328"/>
    </source>
</evidence>
<dbReference type="EnsemblFungi" id="CEF76328">
    <property type="protein sequence ID" value="CEF76328"/>
    <property type="gene ID" value="FGRRES_08073_M"/>
</dbReference>
<evidence type="ECO:0000313" key="2">
    <source>
        <dbReference type="EMBL" id="CEF76328.1"/>
    </source>
</evidence>
<feature type="transmembrane region" description="Helical" evidence="1">
    <location>
        <begin position="20"/>
        <end position="41"/>
    </location>
</feature>
<evidence type="ECO:0000313" key="4">
    <source>
        <dbReference type="Proteomes" id="UP000070720"/>
    </source>
</evidence>
<keyword evidence="1" id="KW-0812">Transmembrane</keyword>
<organism evidence="3">
    <name type="scientific">Gibberella zeae (strain ATCC MYA-4620 / CBS 123657 / FGSC 9075 / NRRL 31084 / PH-1)</name>
    <name type="common">Wheat head blight fungus</name>
    <name type="synonym">Fusarium graminearum</name>
    <dbReference type="NCBI Taxonomy" id="229533"/>
    <lineage>
        <taxon>Eukaryota</taxon>
        <taxon>Fungi</taxon>
        <taxon>Dikarya</taxon>
        <taxon>Ascomycota</taxon>
        <taxon>Pezizomycotina</taxon>
        <taxon>Sordariomycetes</taxon>
        <taxon>Hypocreomycetidae</taxon>
        <taxon>Hypocreales</taxon>
        <taxon>Nectriaceae</taxon>
        <taxon>Fusarium</taxon>
    </lineage>
</organism>
<keyword evidence="4" id="KW-1185">Reference proteome</keyword>